<accession>A0AAW4L4C8</accession>
<dbReference type="InterPro" id="IPR037257">
    <property type="entry name" value="T2SS_E_N_sf"/>
</dbReference>
<dbReference type="PANTHER" id="PTHR36304:SF4">
    <property type="entry name" value="DUF4388 DOMAIN-CONTAINING PROTEIN"/>
    <property type="match status" value="1"/>
</dbReference>
<sequence length="594" mass="66097">MSFVGELEHLPIVDVIQLLNSTRKSGTLCVKSGKGESQLVFVDGYIVGANHVNNSVRIGQVLVDMGAITQAELEESLAEQFNAGANRKPLVATLIEGGRIDKDVAYKGLENLIEMTIVEVLTWTSGTFELDIDKITVSDEYRYFPEKLQQDICLNTQSVLMDALRIYDEKMRDGTLTPETFAAMDIPIEGFDSNWEAPEITADLLGLDDLDNLDRTIPDVFLGVKEIIAKNEVDPSDVHKKAISAELAGIPEDQQEKIYTLLANLSGNVKEDDSLYTTPIAVILFTRNELLRHIITTLARHEGYLVFSTDEAETLDHIIDKAIARELTPVLVIDPPSSNDPLFSANAIMELLLRKRMKYPQIAIIQMISSHNGHFSLQALQWGVRLLLPWPDKRNPNEDFAEEIISLLETLRVYLSTTFLTPEHKAIKQLRECIFELDALQEAPEVSFVILKFTAAIFERSMTFVVGKSELIAERGIGIHRDKGEGASPPMMFRIPIGEQSLFKTVIENGQLYHGDTKDESITADLHKQIGAPDSSTIVLIPVSSMGRCVALIYGDFGNKPGSPVQIELLEILAHHAGLVLENTLYRKKFAKTS</sequence>
<keyword evidence="3" id="KW-1185">Reference proteome</keyword>
<evidence type="ECO:0000259" key="1">
    <source>
        <dbReference type="Pfam" id="PF14332"/>
    </source>
</evidence>
<evidence type="ECO:0000313" key="2">
    <source>
        <dbReference type="EMBL" id="MBT0663818.1"/>
    </source>
</evidence>
<name>A0AAW4L4C8_9BACT</name>
<dbReference type="InterPro" id="IPR025497">
    <property type="entry name" value="PatA-like_N"/>
</dbReference>
<dbReference type="Gene3D" id="3.30.450.40">
    <property type="match status" value="1"/>
</dbReference>
<dbReference type="SUPFAM" id="SSF160246">
    <property type="entry name" value="EspE N-terminal domain-like"/>
    <property type="match status" value="1"/>
</dbReference>
<proteinExistence type="predicted"/>
<dbReference type="Proteomes" id="UP000811899">
    <property type="component" value="Unassembled WGS sequence"/>
</dbReference>
<dbReference type="Pfam" id="PF14332">
    <property type="entry name" value="DUF4388"/>
    <property type="match status" value="1"/>
</dbReference>
<organism evidence="2 3">
    <name type="scientific">Geoanaerobacter pelophilus</name>
    <dbReference type="NCBI Taxonomy" id="60036"/>
    <lineage>
        <taxon>Bacteria</taxon>
        <taxon>Pseudomonadati</taxon>
        <taxon>Thermodesulfobacteriota</taxon>
        <taxon>Desulfuromonadia</taxon>
        <taxon>Geobacterales</taxon>
        <taxon>Geobacteraceae</taxon>
        <taxon>Geoanaerobacter</taxon>
    </lineage>
</organism>
<evidence type="ECO:0000313" key="3">
    <source>
        <dbReference type="Proteomes" id="UP000811899"/>
    </source>
</evidence>
<dbReference type="PANTHER" id="PTHR36304">
    <property type="entry name" value="DOMAIN GTPASE-ACTIVATING PROTEIN, PUTATIVE-RELATED-RELATED"/>
    <property type="match status" value="1"/>
</dbReference>
<dbReference type="RefSeq" id="WP_214170603.1">
    <property type="nucleotide sequence ID" value="NZ_JAHCVJ010000002.1"/>
</dbReference>
<dbReference type="EMBL" id="JAHCVJ010000002">
    <property type="protein sequence ID" value="MBT0663818.1"/>
    <property type="molecule type" value="Genomic_DNA"/>
</dbReference>
<dbReference type="AlphaFoldDB" id="A0AAW4L4C8"/>
<gene>
    <name evidence="2" type="ORF">KI809_05840</name>
</gene>
<dbReference type="InterPro" id="IPR029016">
    <property type="entry name" value="GAF-like_dom_sf"/>
</dbReference>
<reference evidence="2 3" key="1">
    <citation type="submission" date="2021-05" db="EMBL/GenBank/DDBJ databases">
        <title>The draft genome of Geobacter pelophilus DSM 12255.</title>
        <authorList>
            <person name="Xu Z."/>
            <person name="Masuda Y."/>
            <person name="Itoh H."/>
            <person name="Senoo K."/>
        </authorList>
    </citation>
    <scope>NUCLEOTIDE SEQUENCE [LARGE SCALE GENOMIC DNA]</scope>
    <source>
        <strain evidence="2 3">DSM 12255</strain>
    </source>
</reference>
<comment type="caution">
    <text evidence="2">The sequence shown here is derived from an EMBL/GenBank/DDBJ whole genome shotgun (WGS) entry which is preliminary data.</text>
</comment>
<protein>
    <submittedName>
        <fullName evidence="2">DUF4388 domain-containing protein</fullName>
    </submittedName>
</protein>
<feature type="domain" description="PatA-like N-terminal" evidence="1">
    <location>
        <begin position="5"/>
        <end position="170"/>
    </location>
</feature>
<dbReference type="SUPFAM" id="SSF55781">
    <property type="entry name" value="GAF domain-like"/>
    <property type="match status" value="1"/>
</dbReference>